<dbReference type="SUPFAM" id="SSF49562">
    <property type="entry name" value="C2 domain (Calcium/lipid-binding domain, CaLB)"/>
    <property type="match status" value="1"/>
</dbReference>
<dbReference type="Gene3D" id="3.40.50.300">
    <property type="entry name" value="P-loop containing nucleotide triphosphate hydrolases"/>
    <property type="match status" value="1"/>
</dbReference>
<dbReference type="PROSITE" id="PS50004">
    <property type="entry name" value="C2"/>
    <property type="match status" value="1"/>
</dbReference>
<keyword evidence="1" id="KW-0677">Repeat</keyword>
<evidence type="ECO:0000259" key="3">
    <source>
        <dbReference type="PROSITE" id="PS50004"/>
    </source>
</evidence>
<name>A0AAD4QCW2_9AGAM</name>
<dbReference type="Proteomes" id="UP001201163">
    <property type="component" value="Unassembled WGS sequence"/>
</dbReference>
<feature type="region of interest" description="Disordered" evidence="2">
    <location>
        <begin position="207"/>
        <end position="250"/>
    </location>
</feature>
<feature type="domain" description="C2" evidence="3">
    <location>
        <begin position="57"/>
        <end position="175"/>
    </location>
</feature>
<dbReference type="InterPro" id="IPR035892">
    <property type="entry name" value="C2_domain_sf"/>
</dbReference>
<dbReference type="AlphaFoldDB" id="A0AAD4QCW2"/>
<accession>A0AAD4QCW2</accession>
<proteinExistence type="predicted"/>
<dbReference type="Pfam" id="PF24883">
    <property type="entry name" value="NPHP3_N"/>
    <property type="match status" value="1"/>
</dbReference>
<evidence type="ECO:0000256" key="2">
    <source>
        <dbReference type="SAM" id="MobiDB-lite"/>
    </source>
</evidence>
<dbReference type="Pfam" id="PF00168">
    <property type="entry name" value="C2"/>
    <property type="match status" value="1"/>
</dbReference>
<comment type="caution">
    <text evidence="4">The sequence shown here is derived from an EMBL/GenBank/DDBJ whole genome shotgun (WGS) entry which is preliminary data.</text>
</comment>
<dbReference type="InterPro" id="IPR000008">
    <property type="entry name" value="C2_dom"/>
</dbReference>
<evidence type="ECO:0000313" key="4">
    <source>
        <dbReference type="EMBL" id="KAH8990257.1"/>
    </source>
</evidence>
<dbReference type="InterPro" id="IPR056884">
    <property type="entry name" value="NPHP3-like_N"/>
</dbReference>
<evidence type="ECO:0000313" key="5">
    <source>
        <dbReference type="Proteomes" id="UP001201163"/>
    </source>
</evidence>
<dbReference type="SUPFAM" id="SSF52540">
    <property type="entry name" value="P-loop containing nucleoside triphosphate hydrolases"/>
    <property type="match status" value="1"/>
</dbReference>
<dbReference type="Gene3D" id="2.60.40.150">
    <property type="entry name" value="C2 domain"/>
    <property type="match status" value="1"/>
</dbReference>
<organism evidence="4 5">
    <name type="scientific">Lactarius akahatsu</name>
    <dbReference type="NCBI Taxonomy" id="416441"/>
    <lineage>
        <taxon>Eukaryota</taxon>
        <taxon>Fungi</taxon>
        <taxon>Dikarya</taxon>
        <taxon>Basidiomycota</taxon>
        <taxon>Agaricomycotina</taxon>
        <taxon>Agaricomycetes</taxon>
        <taxon>Russulales</taxon>
        <taxon>Russulaceae</taxon>
        <taxon>Lactarius</taxon>
    </lineage>
</organism>
<keyword evidence="5" id="KW-1185">Reference proteome</keyword>
<protein>
    <recommendedName>
        <fullName evidence="3">C2 domain-containing protein</fullName>
    </recommendedName>
</protein>
<dbReference type="EMBL" id="JAKELL010000031">
    <property type="protein sequence ID" value="KAH8990257.1"/>
    <property type="molecule type" value="Genomic_DNA"/>
</dbReference>
<sequence>MGSFGMSQRGLGGRCQANSAWLSGPSALSNLFLLSIMPPAQEVDSEHLQTVLNSLSPSGRGTEIIESHGSLSQLRVDVTVLRAHNIPDIKRKFSRKRQFFVTVTNLVTTKKTERVQIDGETVLWNQRLSAFFPQRSSHLIICLYEKRLIRRDVVIGTQEIPIPVVSQSDIPFLLGNGDGNARPSTHPVALYLTITVSANIFFPIVPSDTPEIPTEGGGPPAEESTKPSIISDSGELIQPTTPEPLSPSSGPIPVEAGTLVPDGQAEMSPQATEEALFALRRADEAKKPIDRKNTWKGAVRRIKWVMDTLSSIAELHPFAKMAYGLVSALPETLLEQYQRDDNVLILLEAMHDAFDFAHHEDTLKSIKPDSKQAQILTLMLQDVCTCSDFIQSYTKDSQFWKRTFKNLSGGATKEIEDLSAAFAVHRRAFLDQATITTEITAFQILDGVGIISAKVDGISTRLEWVSSQVADADVDAKIREIPYGTGSRFTPDKGCLTGTRTGFLDFIVNWVNDPTSERGLVLFGQAGTGKSSIAHEIARRFDKMHRLTSSFIFLRKEQTKREAYHLFTTLARDLSDRYPSFKTALGRIVKDNSSLRVGTRDCCTLFQSLILEPLDDLHIVGPILVVIDGLDESGDTAIEFPCAHHLAAGGRYRICVHRSSVSPHKIHG</sequence>
<dbReference type="InterPro" id="IPR027417">
    <property type="entry name" value="P-loop_NTPase"/>
</dbReference>
<evidence type="ECO:0000256" key="1">
    <source>
        <dbReference type="ARBA" id="ARBA00022737"/>
    </source>
</evidence>
<reference evidence="4" key="1">
    <citation type="submission" date="2022-01" db="EMBL/GenBank/DDBJ databases">
        <title>Comparative genomics reveals a dynamic genome evolution in the ectomycorrhizal milk-cap (Lactarius) mushrooms.</title>
        <authorList>
            <consortium name="DOE Joint Genome Institute"/>
            <person name="Lebreton A."/>
            <person name="Tang N."/>
            <person name="Kuo A."/>
            <person name="LaButti K."/>
            <person name="Drula E."/>
            <person name="Barry K."/>
            <person name="Clum A."/>
            <person name="Lipzen A."/>
            <person name="Mousain D."/>
            <person name="Ng V."/>
            <person name="Wang R."/>
            <person name="Wang X."/>
            <person name="Dai Y."/>
            <person name="Henrissat B."/>
            <person name="Grigoriev I.V."/>
            <person name="Guerin-Laguette A."/>
            <person name="Yu F."/>
            <person name="Martin F.M."/>
        </authorList>
    </citation>
    <scope>NUCLEOTIDE SEQUENCE</scope>
    <source>
        <strain evidence="4">QP</strain>
    </source>
</reference>
<gene>
    <name evidence="4" type="ORF">EDB92DRAFT_779548</name>
</gene>